<dbReference type="AlphaFoldDB" id="A0A4Y7XEG4"/>
<dbReference type="Gene3D" id="1.20.1640.10">
    <property type="entry name" value="Multidrug efflux transporter AcrB transmembrane domain"/>
    <property type="match status" value="1"/>
</dbReference>
<dbReference type="GO" id="GO:0043952">
    <property type="term" value="P:protein transport by the Sec complex"/>
    <property type="evidence" value="ECO:0007669"/>
    <property type="project" value="UniProtKB-UniRule"/>
</dbReference>
<dbReference type="RefSeq" id="WP_134243660.1">
    <property type="nucleotide sequence ID" value="NZ_SNTY01000013.1"/>
</dbReference>
<evidence type="ECO:0000256" key="8">
    <source>
        <dbReference type="ARBA" id="ARBA00023136"/>
    </source>
</evidence>
<dbReference type="InterPro" id="IPR055344">
    <property type="entry name" value="SecD_SecF_C_bact"/>
</dbReference>
<dbReference type="HAMAP" id="MF_01464_B">
    <property type="entry name" value="SecF_B"/>
    <property type="match status" value="1"/>
</dbReference>
<dbReference type="InterPro" id="IPR048634">
    <property type="entry name" value="SecD_SecF_C"/>
</dbReference>
<evidence type="ECO:0000256" key="6">
    <source>
        <dbReference type="ARBA" id="ARBA00022989"/>
    </source>
</evidence>
<dbReference type="GO" id="GO:0006605">
    <property type="term" value="P:protein targeting"/>
    <property type="evidence" value="ECO:0007669"/>
    <property type="project" value="UniProtKB-UniRule"/>
</dbReference>
<dbReference type="Pfam" id="PF02355">
    <property type="entry name" value="SecD_SecF_C"/>
    <property type="match status" value="1"/>
</dbReference>
<dbReference type="PANTHER" id="PTHR30081">
    <property type="entry name" value="PROTEIN-EXPORT MEMBRANE PROTEIN SEC"/>
    <property type="match status" value="1"/>
</dbReference>
<feature type="transmembrane region" description="Helical" evidence="9">
    <location>
        <begin position="278"/>
        <end position="305"/>
    </location>
</feature>
<sequence length="328" mass="36218">MKKSTAQNSAPETTNQPREYGRRGNEPVIHFMRFKTPAAIFSLVFSLICLGFIFTKGLNFGLDFTGGISAEINYSQPVEQKQVIHALEQAGFKEPVVQFLGTQRDLIIRMPAQEGEDLAARLTRAVQLPNNTASVQKVDAVGSQVGNELYIRSVGAVALALILMLVYVTIRFEFKLAVGAVICLLHDTIVTVGIFAIFGWPFDLTVLAAVLALIGYSLNDSIVVSDRIRENFRKIRGADPIEVVDISLTETLRRTIMTVTTVLLVDLAMLFLGGDGLFWFAVAMLVGLFVGTYSSIYIGTSYALWRGLNRQDFIVQVKPEFEETDVVP</sequence>
<feature type="transmembrane region" description="Helical" evidence="9">
    <location>
        <begin position="177"/>
        <end position="198"/>
    </location>
</feature>
<dbReference type="InterPro" id="IPR022645">
    <property type="entry name" value="SecD/SecF_bac"/>
</dbReference>
<keyword evidence="3 9" id="KW-1003">Cell membrane</keyword>
<feature type="transmembrane region" description="Helical" evidence="9">
    <location>
        <begin position="204"/>
        <end position="224"/>
    </location>
</feature>
<evidence type="ECO:0000313" key="13">
    <source>
        <dbReference type="Proteomes" id="UP000297834"/>
    </source>
</evidence>
<dbReference type="OrthoDB" id="9774769at2"/>
<evidence type="ECO:0000259" key="11">
    <source>
        <dbReference type="Pfam" id="PF02355"/>
    </source>
</evidence>
<comment type="subcellular location">
    <subcellularLocation>
        <location evidence="1 9">Cell membrane</location>
        <topology evidence="1 9">Multi-pass membrane protein</topology>
    </subcellularLocation>
</comment>
<evidence type="ECO:0000313" key="12">
    <source>
        <dbReference type="EMBL" id="TEU30039.1"/>
    </source>
</evidence>
<dbReference type="InterPro" id="IPR022813">
    <property type="entry name" value="SecD/SecF_arch_bac"/>
</dbReference>
<evidence type="ECO:0000256" key="7">
    <source>
        <dbReference type="ARBA" id="ARBA00023010"/>
    </source>
</evidence>
<keyword evidence="7 9" id="KW-0811">Translocation</keyword>
<organism evidence="12 13">
    <name type="scientific">Alkanindiges illinoisensis</name>
    <dbReference type="NCBI Taxonomy" id="197183"/>
    <lineage>
        <taxon>Bacteria</taxon>
        <taxon>Pseudomonadati</taxon>
        <taxon>Pseudomonadota</taxon>
        <taxon>Gammaproteobacteria</taxon>
        <taxon>Moraxellales</taxon>
        <taxon>Moraxellaceae</taxon>
        <taxon>Alkanindiges</taxon>
    </lineage>
</organism>
<dbReference type="GO" id="GO:0015450">
    <property type="term" value="F:protein-transporting ATPase activity"/>
    <property type="evidence" value="ECO:0007669"/>
    <property type="project" value="InterPro"/>
</dbReference>
<dbReference type="NCBIfam" id="TIGR00916">
    <property type="entry name" value="2A0604s01"/>
    <property type="match status" value="1"/>
</dbReference>
<keyword evidence="4 9" id="KW-0812">Transmembrane</keyword>
<protein>
    <recommendedName>
        <fullName evidence="9">Protein-export membrane protein SecF</fullName>
    </recommendedName>
</protein>
<accession>A0A4Y7XEG4</accession>
<dbReference type="GO" id="GO:0005886">
    <property type="term" value="C:plasma membrane"/>
    <property type="evidence" value="ECO:0007669"/>
    <property type="project" value="UniProtKB-SubCell"/>
</dbReference>
<dbReference type="SUPFAM" id="SSF82866">
    <property type="entry name" value="Multidrug efflux transporter AcrB transmembrane domain"/>
    <property type="match status" value="1"/>
</dbReference>
<dbReference type="PRINTS" id="PR01755">
    <property type="entry name" value="SECFTRNLCASE"/>
</dbReference>
<gene>
    <name evidence="9 12" type="primary">secF</name>
    <name evidence="12" type="ORF">E2B99_03865</name>
</gene>
<evidence type="ECO:0000256" key="3">
    <source>
        <dbReference type="ARBA" id="ARBA00022475"/>
    </source>
</evidence>
<dbReference type="NCBIfam" id="TIGR00966">
    <property type="entry name" value="transloc_SecF"/>
    <property type="match status" value="1"/>
</dbReference>
<reference evidence="12 13" key="1">
    <citation type="submission" date="2019-03" db="EMBL/GenBank/DDBJ databases">
        <title>Alkanindiges illinoisensis: a potential pathogenic isolated from ascites of a gastric cancer patient with abdominal metastasis.</title>
        <authorList>
            <person name="Hu X."/>
            <person name="Yang B."/>
            <person name="Yan X."/>
            <person name="Lin L."/>
            <person name="Zhao H."/>
            <person name="Zhou F."/>
            <person name="Su B."/>
            <person name="Chen J."/>
            <person name="Rui Y."/>
            <person name="Wang Q."/>
            <person name="Zheng L."/>
        </authorList>
    </citation>
    <scope>NUCLEOTIDE SEQUENCE [LARGE SCALE GENOMIC DNA]</scope>
    <source>
        <strain evidence="12 13">NFYY 23406</strain>
    </source>
</reference>
<dbReference type="STRING" id="1120977.GCA_000619845_00026"/>
<keyword evidence="6 9" id="KW-1133">Transmembrane helix</keyword>
<name>A0A4Y7XEG4_9GAMM</name>
<comment type="similarity">
    <text evidence="9">Belongs to the SecD/SecF family. SecF subfamily.</text>
</comment>
<keyword evidence="2 9" id="KW-0813">Transport</keyword>
<comment type="subunit">
    <text evidence="9">Forms a complex with SecD. Part of the essential Sec protein translocation apparatus which comprises SecA, SecYEG and auxiliary proteins SecDF-YajC and YidC.</text>
</comment>
<dbReference type="InterPro" id="IPR022646">
    <property type="entry name" value="SecD/SecF_CS"/>
</dbReference>
<dbReference type="PANTHER" id="PTHR30081:SF8">
    <property type="entry name" value="PROTEIN TRANSLOCASE SUBUNIT SECF"/>
    <property type="match status" value="1"/>
</dbReference>
<comment type="caution">
    <text evidence="12">The sequence shown here is derived from an EMBL/GenBank/DDBJ whole genome shotgun (WGS) entry which is preliminary data.</text>
</comment>
<comment type="function">
    <text evidence="9">Part of the Sec protein translocase complex. Interacts with the SecYEG preprotein conducting channel. SecDF uses the proton motive force (PMF) to complete protein translocation after the ATP-dependent function of SecA.</text>
</comment>
<keyword evidence="8 9" id="KW-0472">Membrane</keyword>
<feature type="domain" description="Protein export membrane protein SecD/SecF C-terminal" evidence="11">
    <location>
        <begin position="132"/>
        <end position="305"/>
    </location>
</feature>
<keyword evidence="5 9" id="KW-0653">Protein transport</keyword>
<keyword evidence="13" id="KW-1185">Reference proteome</keyword>
<evidence type="ECO:0000256" key="5">
    <source>
        <dbReference type="ARBA" id="ARBA00022927"/>
    </source>
</evidence>
<dbReference type="Proteomes" id="UP000297834">
    <property type="component" value="Unassembled WGS sequence"/>
</dbReference>
<evidence type="ECO:0000256" key="2">
    <source>
        <dbReference type="ARBA" id="ARBA00022448"/>
    </source>
</evidence>
<evidence type="ECO:0000256" key="4">
    <source>
        <dbReference type="ARBA" id="ARBA00022692"/>
    </source>
</evidence>
<feature type="region of interest" description="Disordered" evidence="10">
    <location>
        <begin position="1"/>
        <end position="22"/>
    </location>
</feature>
<feature type="transmembrane region" description="Helical" evidence="9">
    <location>
        <begin position="255"/>
        <end position="272"/>
    </location>
</feature>
<proteinExistence type="inferred from homology"/>
<feature type="transmembrane region" description="Helical" evidence="9">
    <location>
        <begin position="38"/>
        <end position="55"/>
    </location>
</feature>
<dbReference type="InterPro" id="IPR005665">
    <property type="entry name" value="SecF_bac"/>
</dbReference>
<feature type="compositionally biased region" description="Polar residues" evidence="10">
    <location>
        <begin position="1"/>
        <end position="17"/>
    </location>
</feature>
<evidence type="ECO:0000256" key="10">
    <source>
        <dbReference type="SAM" id="MobiDB-lite"/>
    </source>
</evidence>
<feature type="transmembrane region" description="Helical" evidence="9">
    <location>
        <begin position="149"/>
        <end position="170"/>
    </location>
</feature>
<evidence type="ECO:0000256" key="9">
    <source>
        <dbReference type="HAMAP-Rule" id="MF_01464"/>
    </source>
</evidence>
<dbReference type="Pfam" id="PF07549">
    <property type="entry name" value="Sec_GG"/>
    <property type="match status" value="1"/>
</dbReference>
<evidence type="ECO:0000256" key="1">
    <source>
        <dbReference type="ARBA" id="ARBA00004651"/>
    </source>
</evidence>
<dbReference type="EMBL" id="SNTY01000013">
    <property type="protein sequence ID" value="TEU30039.1"/>
    <property type="molecule type" value="Genomic_DNA"/>
</dbReference>
<dbReference type="GO" id="GO:0065002">
    <property type="term" value="P:intracellular protein transmembrane transport"/>
    <property type="evidence" value="ECO:0007669"/>
    <property type="project" value="UniProtKB-UniRule"/>
</dbReference>